<evidence type="ECO:0000313" key="4">
    <source>
        <dbReference type="Proteomes" id="UP001232992"/>
    </source>
</evidence>
<dbReference type="CDD" id="cd14014">
    <property type="entry name" value="STKc_PknB_like"/>
    <property type="match status" value="1"/>
</dbReference>
<dbReference type="Pfam" id="PF03781">
    <property type="entry name" value="FGE-sulfatase"/>
    <property type="match status" value="1"/>
</dbReference>
<dbReference type="InterPro" id="IPR042095">
    <property type="entry name" value="SUMF_sf"/>
</dbReference>
<dbReference type="InterPro" id="IPR043472">
    <property type="entry name" value="Macro_dom-like"/>
</dbReference>
<dbReference type="SUPFAM" id="SSF56112">
    <property type="entry name" value="Protein kinase-like (PK-like)"/>
    <property type="match status" value="1"/>
</dbReference>
<dbReference type="PANTHER" id="PTHR23150">
    <property type="entry name" value="SULFATASE MODIFYING FACTOR 1, 2"/>
    <property type="match status" value="1"/>
</dbReference>
<gene>
    <name evidence="3" type="ORF">PMH09_18465</name>
</gene>
<dbReference type="Gene3D" id="1.10.510.10">
    <property type="entry name" value="Transferase(Phosphotransferase) domain 1"/>
    <property type="match status" value="1"/>
</dbReference>
<dbReference type="SMART" id="SM00506">
    <property type="entry name" value="A1pp"/>
    <property type="match status" value="1"/>
</dbReference>
<dbReference type="Pfam" id="PF01661">
    <property type="entry name" value="Macro"/>
    <property type="match status" value="1"/>
</dbReference>
<protein>
    <submittedName>
        <fullName evidence="3">SUMF1/EgtB/PvdO family nonheme iron enzyme</fullName>
    </submittedName>
</protein>
<dbReference type="Gene3D" id="3.40.220.10">
    <property type="entry name" value="Leucine Aminopeptidase, subunit E, domain 1"/>
    <property type="match status" value="1"/>
</dbReference>
<dbReference type="SMART" id="SM00220">
    <property type="entry name" value="S_TKc"/>
    <property type="match status" value="1"/>
</dbReference>
<dbReference type="PROSITE" id="PS50011">
    <property type="entry name" value="PROTEIN_KINASE_DOM"/>
    <property type="match status" value="1"/>
</dbReference>
<dbReference type="Gene3D" id="3.30.200.20">
    <property type="entry name" value="Phosphorylase Kinase, domain 1"/>
    <property type="match status" value="1"/>
</dbReference>
<organism evidence="3 4">
    <name type="scientific">Roseofilum casamattae BLCC-M143</name>
    <dbReference type="NCBI Taxonomy" id="3022442"/>
    <lineage>
        <taxon>Bacteria</taxon>
        <taxon>Bacillati</taxon>
        <taxon>Cyanobacteriota</taxon>
        <taxon>Cyanophyceae</taxon>
        <taxon>Desertifilales</taxon>
        <taxon>Desertifilaceae</taxon>
        <taxon>Roseofilum</taxon>
        <taxon>Roseofilum casamattae</taxon>
    </lineage>
</organism>
<dbReference type="InterPro" id="IPR016187">
    <property type="entry name" value="CTDL_fold"/>
</dbReference>
<dbReference type="InterPro" id="IPR000719">
    <property type="entry name" value="Prot_kinase_dom"/>
</dbReference>
<keyword evidence="4" id="KW-1185">Reference proteome</keyword>
<dbReference type="PROSITE" id="PS51154">
    <property type="entry name" value="MACRO"/>
    <property type="match status" value="1"/>
</dbReference>
<dbReference type="PANTHER" id="PTHR23150:SF19">
    <property type="entry name" value="FORMYLGLYCINE-GENERATING ENZYME"/>
    <property type="match status" value="1"/>
</dbReference>
<dbReference type="Proteomes" id="UP001232992">
    <property type="component" value="Unassembled WGS sequence"/>
</dbReference>
<dbReference type="InterPro" id="IPR002589">
    <property type="entry name" value="Macro_dom"/>
</dbReference>
<evidence type="ECO:0000259" key="2">
    <source>
        <dbReference type="PROSITE" id="PS51154"/>
    </source>
</evidence>
<feature type="domain" description="Protein kinase" evidence="1">
    <location>
        <begin position="9"/>
        <end position="274"/>
    </location>
</feature>
<dbReference type="EMBL" id="JAQOSQ010000027">
    <property type="protein sequence ID" value="MDJ1185175.1"/>
    <property type="molecule type" value="Genomic_DNA"/>
</dbReference>
<feature type="domain" description="Macro" evidence="2">
    <location>
        <begin position="331"/>
        <end position="489"/>
    </location>
</feature>
<dbReference type="SUPFAM" id="SSF56436">
    <property type="entry name" value="C-type lectin-like"/>
    <property type="match status" value="1"/>
</dbReference>
<dbReference type="Gene3D" id="3.90.1580.10">
    <property type="entry name" value="paralog of FGE (formylglycine-generating enzyme)"/>
    <property type="match status" value="1"/>
</dbReference>
<proteinExistence type="predicted"/>
<dbReference type="InterPro" id="IPR051043">
    <property type="entry name" value="Sulfatase_Mod_Factor_Kinase"/>
</dbReference>
<dbReference type="InterPro" id="IPR011009">
    <property type="entry name" value="Kinase-like_dom_sf"/>
</dbReference>
<comment type="caution">
    <text evidence="3">The sequence shown here is derived from an EMBL/GenBank/DDBJ whole genome shotgun (WGS) entry which is preliminary data.</text>
</comment>
<dbReference type="Pfam" id="PF00069">
    <property type="entry name" value="Pkinase"/>
    <property type="match status" value="1"/>
</dbReference>
<dbReference type="SUPFAM" id="SSF52949">
    <property type="entry name" value="Macro domain-like"/>
    <property type="match status" value="1"/>
</dbReference>
<reference evidence="3 4" key="1">
    <citation type="submission" date="2023-01" db="EMBL/GenBank/DDBJ databases">
        <title>Novel diversity within Roseofilum (Cyanobacteria; Desertifilaceae) from marine benthic mats with descriptions of four novel species.</title>
        <authorList>
            <person name="Wang Y."/>
            <person name="Berthold D.E."/>
            <person name="Hu J."/>
            <person name="Lefler F.W."/>
            <person name="Laughinghouse H.D. IV."/>
        </authorList>
    </citation>
    <scope>NUCLEOTIDE SEQUENCE [LARGE SCALE GENOMIC DNA]</scope>
    <source>
        <strain evidence="3 4">BLCC-M143</strain>
    </source>
</reference>
<dbReference type="RefSeq" id="WP_283759822.1">
    <property type="nucleotide sequence ID" value="NZ_JAQOSQ010000027.1"/>
</dbReference>
<name>A0ABT7C141_9CYAN</name>
<evidence type="ECO:0000259" key="1">
    <source>
        <dbReference type="PROSITE" id="PS50011"/>
    </source>
</evidence>
<evidence type="ECO:0000313" key="3">
    <source>
        <dbReference type="EMBL" id="MDJ1185175.1"/>
    </source>
</evidence>
<sequence length="838" mass="93710">MPQVLAGHYVIERKLSQGGFGQTYLAKDLHLPGSPICVVKQLKPQSEDSQMLKIAQRLFNREAQTLQRLGEHPQIPRLLAFFEQDDEFYLVQEYIQGRELSREIHAGKQWSETDAIALLRDMLVPLEFVHQQGVIHRDLKPANIIRRSQDDKLVLIDFGAVKQTLSETTTSTERSTSLIPSVIIGSRGYMPSEQAIGRPKLSSDIYAIGIIAIQTLTGKAPKYLPKDTETEEILWQQFASVSPELRLVLEKMVRYHFGDRYSCASEALEAVRALPLSSPSAPAPRPKQPEIEPDTATAISTSISSDSVSIESSSSTAVTFRKLDREDRWGGSFIGELEVSGKSIALYQGDITNLTADVIVSSDDKFLSMRGGVSRKIRSVGGDKIYNQAQELVPLAIGDIGITTAGKLSAKKIYHGAVMDLYQKPSPEILKQVVRKCLVAADRDGFQSIAFPLLGTGTGCFPALEALQIILEESIQKLGDYSADLNKIILVIYSKISSMNPTRSLLVGLIQSVLETMTDYHFSTRAQVESRKPITSPQIAPNDPTIISAENQLNPVFPQIPPLSTFNFEVVTVDRQGEIIQYQDCKAQSFQEDLGDRIAIEMVSIPGGTFLMGSPDYEQGRDWDESPQHEVNIAPFYLSKFQMTQAQWRRVAALPQVNISLESHPSHFQGDNLPVEQVSWYEVEEFCARLSRHTGRNYRLPSEAQWEYAARAGTITPFYCGATLTTELANFNSNFRYANAPKGENREKTTPVGSFPPNPFGLYDIHGNVWEWCLDSWHDNYDRAPNDGSAWLSENDTTKRVLRGGSWMFLSRTCRCADRDRFNPDASFKFVGFRLCLQ</sequence>
<dbReference type="InterPro" id="IPR005532">
    <property type="entry name" value="SUMF_dom"/>
</dbReference>
<accession>A0ABT7C141</accession>